<dbReference type="InterPro" id="IPR045851">
    <property type="entry name" value="AMP-bd_C_sf"/>
</dbReference>
<accession>A0A4R0PGN4</accession>
<dbReference type="AlphaFoldDB" id="A0A4R0PGN4"/>
<proteinExistence type="predicted"/>
<dbReference type="InterPro" id="IPR000873">
    <property type="entry name" value="AMP-dep_synth/lig_dom"/>
</dbReference>
<keyword evidence="7" id="KW-1185">Reference proteome</keyword>
<reference evidence="6 7" key="1">
    <citation type="journal article" date="2015" name="Antonie Van Leeuwenhoek">
        <title>Oricola cellulosilytica gen. nov., sp. nov., a cellulose-degrading bacterium of the family Phyllobacteriaceae isolated from surface seashore water, and emended descriptions of Mesorhizobium loti and Phyllobacterium myrsinacearum.</title>
        <authorList>
            <person name="Hameed A."/>
            <person name="Shahina M."/>
            <person name="Lai W.A."/>
            <person name="Lin S.Y."/>
            <person name="Young L.S."/>
            <person name="Liu Y.C."/>
            <person name="Hsu Y.H."/>
            <person name="Young C.C."/>
        </authorList>
    </citation>
    <scope>NUCLEOTIDE SEQUENCE [LARGE SCALE GENOMIC DNA]</scope>
    <source>
        <strain evidence="6 7">KCTC 52183</strain>
    </source>
</reference>
<name>A0A4R0PGN4_9HYPH</name>
<evidence type="ECO:0000256" key="1">
    <source>
        <dbReference type="ARBA" id="ARBA00022598"/>
    </source>
</evidence>
<evidence type="ECO:0000259" key="5">
    <source>
        <dbReference type="Pfam" id="PF00501"/>
    </source>
</evidence>
<dbReference type="PANTHER" id="PTHR43272">
    <property type="entry name" value="LONG-CHAIN-FATTY-ACID--COA LIGASE"/>
    <property type="match status" value="1"/>
</dbReference>
<keyword evidence="3" id="KW-0443">Lipid metabolism</keyword>
<organism evidence="6 7">
    <name type="scientific">Oricola cellulosilytica</name>
    <dbReference type="NCBI Taxonomy" id="1429082"/>
    <lineage>
        <taxon>Bacteria</taxon>
        <taxon>Pseudomonadati</taxon>
        <taxon>Pseudomonadota</taxon>
        <taxon>Alphaproteobacteria</taxon>
        <taxon>Hyphomicrobiales</taxon>
        <taxon>Ahrensiaceae</taxon>
        <taxon>Oricola</taxon>
    </lineage>
</organism>
<evidence type="ECO:0000313" key="6">
    <source>
        <dbReference type="EMBL" id="TCD16771.1"/>
    </source>
</evidence>
<feature type="domain" description="AMP-dependent synthetase/ligase" evidence="5">
    <location>
        <begin position="23"/>
        <end position="440"/>
    </location>
</feature>
<protein>
    <submittedName>
        <fullName evidence="6">Long-chain fatty acid--CoA ligase</fullName>
    </submittedName>
</protein>
<dbReference type="InterPro" id="IPR020845">
    <property type="entry name" value="AMP-binding_CS"/>
</dbReference>
<evidence type="ECO:0000313" key="7">
    <source>
        <dbReference type="Proteomes" id="UP000291301"/>
    </source>
</evidence>
<dbReference type="EMBL" id="SJST01000001">
    <property type="protein sequence ID" value="TCD16771.1"/>
    <property type="molecule type" value="Genomic_DNA"/>
</dbReference>
<dbReference type="Gene3D" id="3.30.300.30">
    <property type="match status" value="1"/>
</dbReference>
<evidence type="ECO:0000256" key="4">
    <source>
        <dbReference type="ARBA" id="ARBA00024484"/>
    </source>
</evidence>
<dbReference type="Pfam" id="PF23562">
    <property type="entry name" value="AMP-binding_C_3"/>
    <property type="match status" value="1"/>
</dbReference>
<gene>
    <name evidence="6" type="ORF">E0D97_04465</name>
</gene>
<dbReference type="GO" id="GO:0016020">
    <property type="term" value="C:membrane"/>
    <property type="evidence" value="ECO:0007669"/>
    <property type="project" value="TreeGrafter"/>
</dbReference>
<dbReference type="CDD" id="cd05907">
    <property type="entry name" value="VL_LC_FACS_like"/>
    <property type="match status" value="1"/>
</dbReference>
<dbReference type="InterPro" id="IPR042099">
    <property type="entry name" value="ANL_N_sf"/>
</dbReference>
<dbReference type="PANTHER" id="PTHR43272:SF32">
    <property type="entry name" value="AMP-DEPENDENT SYNTHETASE_LIGASE DOMAIN-CONTAINING PROTEIN"/>
    <property type="match status" value="1"/>
</dbReference>
<keyword evidence="1 6" id="KW-0436">Ligase</keyword>
<dbReference type="Pfam" id="PF00501">
    <property type="entry name" value="AMP-binding"/>
    <property type="match status" value="1"/>
</dbReference>
<dbReference type="PROSITE" id="PS00455">
    <property type="entry name" value="AMP_BINDING"/>
    <property type="match status" value="1"/>
</dbReference>
<dbReference type="Proteomes" id="UP000291301">
    <property type="component" value="Unassembled WGS sequence"/>
</dbReference>
<evidence type="ECO:0000256" key="3">
    <source>
        <dbReference type="ARBA" id="ARBA00023098"/>
    </source>
</evidence>
<dbReference type="OrthoDB" id="9803968at2"/>
<dbReference type="Gene3D" id="3.40.50.12780">
    <property type="entry name" value="N-terminal domain of ligase-like"/>
    <property type="match status" value="1"/>
</dbReference>
<dbReference type="SUPFAM" id="SSF56801">
    <property type="entry name" value="Acetyl-CoA synthetase-like"/>
    <property type="match status" value="1"/>
</dbReference>
<sequence>MNADLTERPYLIDGHVTLPQLFESRCKALGQRTAHREKDLGIWLSFSWADFWEHVRLIGLGLISLGLKRGDVVSILSEDNKEWVYCDIAIQCVGGISCGIYTTDSPAQLEYLINDSASRFLIVENDEQLDKFLEVQDRMAHLEKAIVIDPDGLFDFSHERVMFLDELYAHGRAHLKGNPEQFEEEIAKAAPDDTAILIYTSGTTGAPKGAMISHSNIFFSLCAAMHNTPSLETDEQVCFLPLCHVFERVFSGFLPIASRNTINFAESPETVFDNVQEVSPHTFIAVPRLWEKLYSRVTILVNEATGLQRWAFRRAVDTGLRKVRHELAGQPVPVGIAIAYRFWNFAVLSNMRRMLGMDRVRRCSSGAAPISPDLLRWFRAVGIPLYEGYGMTETTSLISTNTTDANSVGTVGRPVKGAEVRIADDGEIQYRAGNVFQGYWRKPDKTAETFTEDGWLRTGDVGEMTPDGFVRITGRLKDIIITAGGKNITPAEIENRLKFSPYISDAVVIGDKRKYLTCLIMIDQENVEKYAQEHRVPFSDFRSLCATTEVQMLIRDVMEETNRDFARVEQIKDFRLIDVLLTAEDEELTATMKLKRGFVERKHHALIEQMYD</sequence>
<evidence type="ECO:0000256" key="2">
    <source>
        <dbReference type="ARBA" id="ARBA00022832"/>
    </source>
</evidence>
<dbReference type="GO" id="GO:0004467">
    <property type="term" value="F:long-chain fatty acid-CoA ligase activity"/>
    <property type="evidence" value="ECO:0007669"/>
    <property type="project" value="UniProtKB-EC"/>
</dbReference>
<comment type="catalytic activity">
    <reaction evidence="4">
        <text>a long-chain fatty acid + ATP + CoA = a long-chain fatty acyl-CoA + AMP + diphosphate</text>
        <dbReference type="Rhea" id="RHEA:15421"/>
        <dbReference type="ChEBI" id="CHEBI:30616"/>
        <dbReference type="ChEBI" id="CHEBI:33019"/>
        <dbReference type="ChEBI" id="CHEBI:57287"/>
        <dbReference type="ChEBI" id="CHEBI:57560"/>
        <dbReference type="ChEBI" id="CHEBI:83139"/>
        <dbReference type="ChEBI" id="CHEBI:456215"/>
        <dbReference type="EC" id="6.2.1.3"/>
    </reaction>
    <physiologicalReaction direction="left-to-right" evidence="4">
        <dbReference type="Rhea" id="RHEA:15422"/>
    </physiologicalReaction>
</comment>
<comment type="caution">
    <text evidence="6">The sequence shown here is derived from an EMBL/GenBank/DDBJ whole genome shotgun (WGS) entry which is preliminary data.</text>
</comment>
<keyword evidence="2" id="KW-0276">Fatty acid metabolism</keyword>